<keyword evidence="6" id="KW-0472">Membrane</keyword>
<dbReference type="InterPro" id="IPR051713">
    <property type="entry name" value="T-cell_Activation_Regulation"/>
</dbReference>
<evidence type="ECO:0000256" key="5">
    <source>
        <dbReference type="ARBA" id="ARBA00022989"/>
    </source>
</evidence>
<sequence length="347" mass="37746">AISWALKEAGARCLCQREAVPKRRCLDFLSSCSSRCASSSYKPLALSTQAVSLLSTPAFSPVSQTLPVWKPFSLGHLPVHPPTRLTQGSVKPHSGNAASHVPLGANHSHRGEDQIPPTFPLTSPSMLIDIYVHLPEFFFSCFKLIVGAENHLRCGRFISTVRISKAKLVKSPGSDEPNITAEPGQNITLPCRAAEDQAVIAVEWDRTDLGSEYVLRHRDDQPDSENQNPSFKDLVDLQDGEMKAGDVSLVLRNLTTDDRGTYECRVALRGQTNMDLLSVIHLDVAAPPPPPGESVCLWIRTSSFLVLDVGVKHLISDVCVSKDVVDEILQKAAGLRAADDVLQSSPT</sequence>
<protein>
    <recommendedName>
        <fullName evidence="11">Ig-like domain-containing protein</fullName>
    </recommendedName>
</protein>
<dbReference type="PANTHER" id="PTHR25466:SF9">
    <property type="entry name" value="FIBRONECTIN TYPE-III DOMAIN-CONTAINING PROTEIN"/>
    <property type="match status" value="1"/>
</dbReference>
<dbReference type="InterPro" id="IPR036179">
    <property type="entry name" value="Ig-like_dom_sf"/>
</dbReference>
<accession>A0ABV0UCT2</accession>
<keyword evidence="5" id="KW-1133">Transmembrane helix</keyword>
<dbReference type="SUPFAM" id="SSF48726">
    <property type="entry name" value="Immunoglobulin"/>
    <property type="match status" value="1"/>
</dbReference>
<evidence type="ECO:0000313" key="13">
    <source>
        <dbReference type="Proteomes" id="UP001482620"/>
    </source>
</evidence>
<keyword evidence="4" id="KW-0732">Signal</keyword>
<dbReference type="InterPro" id="IPR013783">
    <property type="entry name" value="Ig-like_fold"/>
</dbReference>
<dbReference type="PROSITE" id="PS50835">
    <property type="entry name" value="IG_LIKE"/>
    <property type="match status" value="1"/>
</dbReference>
<evidence type="ECO:0000256" key="8">
    <source>
        <dbReference type="ARBA" id="ARBA00023170"/>
    </source>
</evidence>
<evidence type="ECO:0000256" key="3">
    <source>
        <dbReference type="ARBA" id="ARBA00022692"/>
    </source>
</evidence>
<keyword evidence="2" id="KW-1003">Cell membrane</keyword>
<dbReference type="EMBL" id="JAHRIQ010061288">
    <property type="protein sequence ID" value="MEQ2241552.1"/>
    <property type="molecule type" value="Genomic_DNA"/>
</dbReference>
<evidence type="ECO:0000256" key="9">
    <source>
        <dbReference type="ARBA" id="ARBA00023180"/>
    </source>
</evidence>
<dbReference type="InterPro" id="IPR003599">
    <property type="entry name" value="Ig_sub"/>
</dbReference>
<gene>
    <name evidence="12" type="ORF">ILYODFUR_026495</name>
</gene>
<keyword evidence="9" id="KW-0325">Glycoprotein</keyword>
<comment type="subcellular location">
    <subcellularLocation>
        <location evidence="1">Cell membrane</location>
        <topology evidence="1">Single-pass type I membrane protein</topology>
    </subcellularLocation>
</comment>
<dbReference type="PANTHER" id="PTHR25466">
    <property type="entry name" value="T-LYMPHOCYTE ACTIVATION ANTIGEN"/>
    <property type="match status" value="1"/>
</dbReference>
<evidence type="ECO:0000256" key="4">
    <source>
        <dbReference type="ARBA" id="ARBA00022729"/>
    </source>
</evidence>
<feature type="domain" description="Ig-like" evidence="11">
    <location>
        <begin position="166"/>
        <end position="278"/>
    </location>
</feature>
<evidence type="ECO:0000256" key="10">
    <source>
        <dbReference type="ARBA" id="ARBA00023319"/>
    </source>
</evidence>
<keyword evidence="8" id="KW-0675">Receptor</keyword>
<evidence type="ECO:0000256" key="2">
    <source>
        <dbReference type="ARBA" id="ARBA00022475"/>
    </source>
</evidence>
<dbReference type="SMART" id="SM00409">
    <property type="entry name" value="IG"/>
    <property type="match status" value="1"/>
</dbReference>
<reference evidence="12 13" key="1">
    <citation type="submission" date="2021-06" db="EMBL/GenBank/DDBJ databases">
        <authorList>
            <person name="Palmer J.M."/>
        </authorList>
    </citation>
    <scope>NUCLEOTIDE SEQUENCE [LARGE SCALE GENOMIC DNA]</scope>
    <source>
        <strain evidence="13">if_2019</strain>
        <tissue evidence="12">Muscle</tissue>
    </source>
</reference>
<name>A0ABV0UCT2_9TELE</name>
<keyword evidence="7" id="KW-1015">Disulfide bond</keyword>
<organism evidence="12 13">
    <name type="scientific">Ilyodon furcidens</name>
    <name type="common">goldbreast splitfin</name>
    <dbReference type="NCBI Taxonomy" id="33524"/>
    <lineage>
        <taxon>Eukaryota</taxon>
        <taxon>Metazoa</taxon>
        <taxon>Chordata</taxon>
        <taxon>Craniata</taxon>
        <taxon>Vertebrata</taxon>
        <taxon>Euteleostomi</taxon>
        <taxon>Actinopterygii</taxon>
        <taxon>Neopterygii</taxon>
        <taxon>Teleostei</taxon>
        <taxon>Neoteleostei</taxon>
        <taxon>Acanthomorphata</taxon>
        <taxon>Ovalentaria</taxon>
        <taxon>Atherinomorphae</taxon>
        <taxon>Cyprinodontiformes</taxon>
        <taxon>Goodeidae</taxon>
        <taxon>Ilyodon</taxon>
    </lineage>
</organism>
<evidence type="ECO:0000256" key="7">
    <source>
        <dbReference type="ARBA" id="ARBA00023157"/>
    </source>
</evidence>
<dbReference type="Pfam" id="PF07686">
    <property type="entry name" value="V-set"/>
    <property type="match status" value="1"/>
</dbReference>
<keyword evidence="13" id="KW-1185">Reference proteome</keyword>
<evidence type="ECO:0000259" key="11">
    <source>
        <dbReference type="PROSITE" id="PS50835"/>
    </source>
</evidence>
<dbReference type="InterPro" id="IPR013106">
    <property type="entry name" value="Ig_V-set"/>
</dbReference>
<dbReference type="Gene3D" id="2.60.40.10">
    <property type="entry name" value="Immunoglobulins"/>
    <property type="match status" value="1"/>
</dbReference>
<dbReference type="InterPro" id="IPR007110">
    <property type="entry name" value="Ig-like_dom"/>
</dbReference>
<dbReference type="Proteomes" id="UP001482620">
    <property type="component" value="Unassembled WGS sequence"/>
</dbReference>
<proteinExistence type="predicted"/>
<dbReference type="SMART" id="SM00406">
    <property type="entry name" value="IGv"/>
    <property type="match status" value="1"/>
</dbReference>
<keyword evidence="10" id="KW-0393">Immunoglobulin domain</keyword>
<keyword evidence="3" id="KW-0812">Transmembrane</keyword>
<feature type="non-terminal residue" evidence="12">
    <location>
        <position position="1"/>
    </location>
</feature>
<comment type="caution">
    <text evidence="12">The sequence shown here is derived from an EMBL/GenBank/DDBJ whole genome shotgun (WGS) entry which is preliminary data.</text>
</comment>
<evidence type="ECO:0000256" key="6">
    <source>
        <dbReference type="ARBA" id="ARBA00023136"/>
    </source>
</evidence>
<evidence type="ECO:0000313" key="12">
    <source>
        <dbReference type="EMBL" id="MEQ2241552.1"/>
    </source>
</evidence>
<evidence type="ECO:0000256" key="1">
    <source>
        <dbReference type="ARBA" id="ARBA00004251"/>
    </source>
</evidence>